<dbReference type="Gene3D" id="2.60.40.640">
    <property type="match status" value="1"/>
</dbReference>
<sequence length="629" mass="71255">MAAEITINLHKASDHVYSPKEAVTGCVVFTPQFNYKLKEMKVSFKGECYTSSLGSDAKVSNTVPLFGIVCDLLREVYTFVGCTYEAPFAFRFPRDTALTHEVGPRALSTLFNQEPQDLPDSFVLSSRNTVQMVRYFIQVELYGRTKAVTEQVVLFRQPFSALGEYWDDFGEEIGAGRLVRRNEMLLQLNLPPSRHRPVTFRIQNEDGSRGTRLSLHALPMIKSHHRSVTERYEDAKILHKRKYLEWLFKPWKMPKISFKPGIYLPKRIAINKDVPILLVIDTKRNKETLEAPRHPFVLRSFSIAITAHTRTIMQNRPSNHRWGRCMELPYQVIQVQGLYHELPIDAEPIPLVDNFRILPGTIPSFATYTINRSYSVDVFLRFNYDGDEMEWNASMSLDIYSDDTLPPARGEHLDPLLSANPRRPPEYFWNSRVEAGAAESTGRANIRSTDDPVDSIGLGWEQWQSGHGRIPRSSYGCANAEVAHGLQPVRTKKKKGATTGNPMSVVRGVCGRPSRRYLKCVEPVVAPLGKSCGEWFDGDGGAGRERSLRALDLADGDRDGKREGEAEFMSTDECGVMNLASSQISMSMSRSRAMSRATSRSFNPKNRDREWTLINPFTTDDVSTITNQR</sequence>
<organism evidence="1 2">
    <name type="scientific">Venturia nashicola</name>
    <dbReference type="NCBI Taxonomy" id="86259"/>
    <lineage>
        <taxon>Eukaryota</taxon>
        <taxon>Fungi</taxon>
        <taxon>Dikarya</taxon>
        <taxon>Ascomycota</taxon>
        <taxon>Pezizomycotina</taxon>
        <taxon>Dothideomycetes</taxon>
        <taxon>Pleosporomycetidae</taxon>
        <taxon>Venturiales</taxon>
        <taxon>Venturiaceae</taxon>
        <taxon>Venturia</taxon>
    </lineage>
</organism>
<accession>A0A4Z1P973</accession>
<dbReference type="Proteomes" id="UP000298493">
    <property type="component" value="Unassembled WGS sequence"/>
</dbReference>
<dbReference type="AlphaFoldDB" id="A0A4Z1P973"/>
<proteinExistence type="predicted"/>
<comment type="caution">
    <text evidence="1">The sequence shown here is derived from an EMBL/GenBank/DDBJ whole genome shotgun (WGS) entry which is preliminary data.</text>
</comment>
<name>A0A4Z1P973_9PEZI</name>
<dbReference type="EMBL" id="SNSC02000009">
    <property type="protein sequence ID" value="TID21471.1"/>
    <property type="molecule type" value="Genomic_DNA"/>
</dbReference>
<keyword evidence="2" id="KW-1185">Reference proteome</keyword>
<evidence type="ECO:0000313" key="2">
    <source>
        <dbReference type="Proteomes" id="UP000298493"/>
    </source>
</evidence>
<gene>
    <name evidence="1" type="ORF">E6O75_ATG04866</name>
</gene>
<reference evidence="1 2" key="1">
    <citation type="submission" date="2019-04" db="EMBL/GenBank/DDBJ databases">
        <title>High contiguity whole genome sequence and gene annotation resource for two Venturia nashicola isolates.</title>
        <authorList>
            <person name="Prokchorchik M."/>
            <person name="Won K."/>
            <person name="Lee Y."/>
            <person name="Choi E.D."/>
            <person name="Segonzac C."/>
            <person name="Sohn K.H."/>
        </authorList>
    </citation>
    <scope>NUCLEOTIDE SEQUENCE [LARGE SCALE GENOMIC DNA]</scope>
    <source>
        <strain evidence="1 2">PRI2</strain>
    </source>
</reference>
<evidence type="ECO:0008006" key="3">
    <source>
        <dbReference type="Google" id="ProtNLM"/>
    </source>
</evidence>
<evidence type="ECO:0000313" key="1">
    <source>
        <dbReference type="EMBL" id="TID21471.1"/>
    </source>
</evidence>
<protein>
    <recommendedName>
        <fullName evidence="3">Arrestin-like N-terminal domain-containing protein</fullName>
    </recommendedName>
</protein>
<dbReference type="InterPro" id="IPR014752">
    <property type="entry name" value="Arrestin-like_C"/>
</dbReference>